<evidence type="ECO:0000256" key="1">
    <source>
        <dbReference type="SAM" id="MobiDB-lite"/>
    </source>
</evidence>
<dbReference type="AlphaFoldDB" id="A0A0A9CMW7"/>
<dbReference type="EMBL" id="GBRH01223165">
    <property type="protein sequence ID" value="JAD74730.1"/>
    <property type="molecule type" value="Transcribed_RNA"/>
</dbReference>
<feature type="compositionally biased region" description="Basic and acidic residues" evidence="1">
    <location>
        <begin position="20"/>
        <end position="39"/>
    </location>
</feature>
<feature type="region of interest" description="Disordered" evidence="1">
    <location>
        <begin position="1"/>
        <end position="66"/>
    </location>
</feature>
<sequence>MPDNEIPDVNGSQRSHRQHVSPEERQALLASHNEHFAMRRDKKTSASIEEMPAMSADGVNGEKTPT</sequence>
<protein>
    <submittedName>
        <fullName evidence="2">Uncharacterized protein</fullName>
    </submittedName>
</protein>
<name>A0A0A9CMW7_ARUDO</name>
<accession>A0A0A9CMW7</accession>
<evidence type="ECO:0000313" key="2">
    <source>
        <dbReference type="EMBL" id="JAD74730.1"/>
    </source>
</evidence>
<organism evidence="2">
    <name type="scientific">Arundo donax</name>
    <name type="common">Giant reed</name>
    <name type="synonym">Donax arundinaceus</name>
    <dbReference type="NCBI Taxonomy" id="35708"/>
    <lineage>
        <taxon>Eukaryota</taxon>
        <taxon>Viridiplantae</taxon>
        <taxon>Streptophyta</taxon>
        <taxon>Embryophyta</taxon>
        <taxon>Tracheophyta</taxon>
        <taxon>Spermatophyta</taxon>
        <taxon>Magnoliopsida</taxon>
        <taxon>Liliopsida</taxon>
        <taxon>Poales</taxon>
        <taxon>Poaceae</taxon>
        <taxon>PACMAD clade</taxon>
        <taxon>Arundinoideae</taxon>
        <taxon>Arundineae</taxon>
        <taxon>Arundo</taxon>
    </lineage>
</organism>
<reference evidence="2" key="2">
    <citation type="journal article" date="2015" name="Data Brief">
        <title>Shoot transcriptome of the giant reed, Arundo donax.</title>
        <authorList>
            <person name="Barrero R.A."/>
            <person name="Guerrero F.D."/>
            <person name="Moolhuijzen P."/>
            <person name="Goolsby J.A."/>
            <person name="Tidwell J."/>
            <person name="Bellgard S.E."/>
            <person name="Bellgard M.I."/>
        </authorList>
    </citation>
    <scope>NUCLEOTIDE SEQUENCE</scope>
    <source>
        <tissue evidence="2">Shoot tissue taken approximately 20 cm above the soil surface</tissue>
    </source>
</reference>
<reference evidence="2" key="1">
    <citation type="submission" date="2014-09" db="EMBL/GenBank/DDBJ databases">
        <authorList>
            <person name="Magalhaes I.L.F."/>
            <person name="Oliveira U."/>
            <person name="Santos F.R."/>
            <person name="Vidigal T.H.D.A."/>
            <person name="Brescovit A.D."/>
            <person name="Santos A.J."/>
        </authorList>
    </citation>
    <scope>NUCLEOTIDE SEQUENCE</scope>
    <source>
        <tissue evidence="2">Shoot tissue taken approximately 20 cm above the soil surface</tissue>
    </source>
</reference>
<proteinExistence type="predicted"/>